<protein>
    <submittedName>
        <fullName evidence="2">DUF6789 family protein</fullName>
    </submittedName>
</protein>
<evidence type="ECO:0000256" key="1">
    <source>
        <dbReference type="SAM" id="Phobius"/>
    </source>
</evidence>
<accession>A0ABV5EYC6</accession>
<proteinExistence type="predicted"/>
<name>A0ABV5EYC6_9FLAO</name>
<keyword evidence="3" id="KW-1185">Reference proteome</keyword>
<dbReference type="Proteomes" id="UP001589605">
    <property type="component" value="Unassembled WGS sequence"/>
</dbReference>
<sequence length="135" mass="14848">MNKFPKYIAAGLLGTVAMTIIMVILPNLGMPEIFPWELLSEAIGVSLVIGWVAHFMAGILFGLGYGFIFAHNIHIRNLWFKGVAYGILANIVAYLGMSLITTSFEILLLITFVPYIILGVVIAKIIGKNNQLYGF</sequence>
<keyword evidence="1" id="KW-0812">Transmembrane</keyword>
<feature type="transmembrane region" description="Helical" evidence="1">
    <location>
        <begin position="48"/>
        <end position="70"/>
    </location>
</feature>
<keyword evidence="1" id="KW-1133">Transmembrane helix</keyword>
<feature type="transmembrane region" description="Helical" evidence="1">
    <location>
        <begin position="7"/>
        <end position="28"/>
    </location>
</feature>
<dbReference type="EMBL" id="JBHMEZ010000003">
    <property type="protein sequence ID" value="MFB9052144.1"/>
    <property type="molecule type" value="Genomic_DNA"/>
</dbReference>
<reference evidence="2 3" key="1">
    <citation type="submission" date="2024-09" db="EMBL/GenBank/DDBJ databases">
        <authorList>
            <person name="Sun Q."/>
            <person name="Mori K."/>
        </authorList>
    </citation>
    <scope>NUCLEOTIDE SEQUENCE [LARGE SCALE GENOMIC DNA]</scope>
    <source>
        <strain evidence="2 3">CECT 8286</strain>
    </source>
</reference>
<evidence type="ECO:0000313" key="3">
    <source>
        <dbReference type="Proteomes" id="UP001589605"/>
    </source>
</evidence>
<organism evidence="2 3">
    <name type="scientific">Formosa undariae</name>
    <dbReference type="NCBI Taxonomy" id="1325436"/>
    <lineage>
        <taxon>Bacteria</taxon>
        <taxon>Pseudomonadati</taxon>
        <taxon>Bacteroidota</taxon>
        <taxon>Flavobacteriia</taxon>
        <taxon>Flavobacteriales</taxon>
        <taxon>Flavobacteriaceae</taxon>
        <taxon>Formosa</taxon>
    </lineage>
</organism>
<dbReference type="Pfam" id="PF20587">
    <property type="entry name" value="DUF6789"/>
    <property type="match status" value="1"/>
</dbReference>
<evidence type="ECO:0000313" key="2">
    <source>
        <dbReference type="EMBL" id="MFB9052144.1"/>
    </source>
</evidence>
<dbReference type="InterPro" id="IPR046739">
    <property type="entry name" value="DUF6789"/>
</dbReference>
<gene>
    <name evidence="2" type="ORF">ACFFVB_03545</name>
</gene>
<dbReference type="RefSeq" id="WP_382381236.1">
    <property type="nucleotide sequence ID" value="NZ_JBHMEZ010000003.1"/>
</dbReference>
<comment type="caution">
    <text evidence="2">The sequence shown here is derived from an EMBL/GenBank/DDBJ whole genome shotgun (WGS) entry which is preliminary data.</text>
</comment>
<feature type="transmembrane region" description="Helical" evidence="1">
    <location>
        <begin position="106"/>
        <end position="126"/>
    </location>
</feature>
<feature type="transmembrane region" description="Helical" evidence="1">
    <location>
        <begin position="82"/>
        <end position="100"/>
    </location>
</feature>
<keyword evidence="1" id="KW-0472">Membrane</keyword>